<keyword evidence="5" id="KW-1185">Reference proteome</keyword>
<dbReference type="RefSeq" id="XP_018266675.1">
    <property type="nucleotide sequence ID" value="XM_018404021.1"/>
</dbReference>
<feature type="region of interest" description="Disordered" evidence="2">
    <location>
        <begin position="199"/>
        <end position="226"/>
    </location>
</feature>
<dbReference type="VEuPathDB" id="FungiDB:I303_00650"/>
<dbReference type="OrthoDB" id="10588183at2759"/>
<feature type="coiled-coil region" evidence="1">
    <location>
        <begin position="70"/>
        <end position="97"/>
    </location>
</feature>
<dbReference type="KEGG" id="kdj:28964349"/>
<dbReference type="EMBL" id="KI894027">
    <property type="protein sequence ID" value="OBR88833.1"/>
    <property type="molecule type" value="Genomic_DNA"/>
</dbReference>
<reference evidence="4" key="2">
    <citation type="submission" date="2013-07" db="EMBL/GenBank/DDBJ databases">
        <authorList>
            <consortium name="The Broad Institute Genome Sequencing Platform"/>
            <person name="Cuomo C."/>
            <person name="Litvintseva A."/>
            <person name="Chen Y."/>
            <person name="Heitman J."/>
            <person name="Sun S."/>
            <person name="Springer D."/>
            <person name="Dromer F."/>
            <person name="Young S.K."/>
            <person name="Zeng Q."/>
            <person name="Gargeya S."/>
            <person name="Fitzgerald M."/>
            <person name="Abouelleil A."/>
            <person name="Alvarado L."/>
            <person name="Berlin A.M."/>
            <person name="Chapman S.B."/>
            <person name="Dewar J."/>
            <person name="Goldberg J."/>
            <person name="Griggs A."/>
            <person name="Gujja S."/>
            <person name="Hansen M."/>
            <person name="Howarth C."/>
            <person name="Imamovic A."/>
            <person name="Larimer J."/>
            <person name="McCowan C."/>
            <person name="Murphy C."/>
            <person name="Pearson M."/>
            <person name="Priest M."/>
            <person name="Roberts A."/>
            <person name="Saif S."/>
            <person name="Shea T."/>
            <person name="Sykes S."/>
            <person name="Wortman J."/>
            <person name="Nusbaum C."/>
            <person name="Birren B."/>
        </authorList>
    </citation>
    <scope>NUCLEOTIDE SEQUENCE</scope>
    <source>
        <strain evidence="4">CBS 10117</strain>
    </source>
</reference>
<evidence type="ECO:0000313" key="4">
    <source>
        <dbReference type="EMBL" id="WWC58112.1"/>
    </source>
</evidence>
<sequence length="497" mass="54290">MPGRFLLTKVQLSFSFNSIFKKDEHPLGRPARPSRPERSLSDSSIPTVRCTVGPSELRSVINPNWKDRSREKKDRNVHQLRVRCNTLKNQKKLVQAEEEALAYEQGDGDIEVPFELDETLATSGSTASPAHSLLTTPTFSCSSGGMTPLEFSASFSSSCECAIECIDPSLCNSSFISVGSSYRGASSSSNHQFPYSPPYSFASPSTSGPSTSRRQPQIKFVSPPNRTFHLTRNSSTAKLEVEERVRVEEPCSWATSPQFLSFSNYASASTSLSSTSNAGLRIQGLRSDGSAGASGNDGQCLSQSQSYAFSLEDDTNNSHSFATSYAESLRSMDGHRRESDDSTYSGEAEAESKTQFRMARVEESLSSVLNRGSLMEEDGACEINQYFVPSTTKSSSTSLVSSFDASPTFNKLSQSFSLSPILASTPTYTSKDNKSSSLPLHSPRSDENTIKSIGFRPPHQQQHQQQQISRSPKVLLNKTPSATIPTPRKLSTIEESE</sequence>
<evidence type="ECO:0000313" key="3">
    <source>
        <dbReference type="EMBL" id="OBR88833.1"/>
    </source>
</evidence>
<organism evidence="3">
    <name type="scientific">Kwoniella dejecticola CBS 10117</name>
    <dbReference type="NCBI Taxonomy" id="1296121"/>
    <lineage>
        <taxon>Eukaryota</taxon>
        <taxon>Fungi</taxon>
        <taxon>Dikarya</taxon>
        <taxon>Basidiomycota</taxon>
        <taxon>Agaricomycotina</taxon>
        <taxon>Tremellomycetes</taxon>
        <taxon>Tremellales</taxon>
        <taxon>Cryptococcaceae</taxon>
        <taxon>Kwoniella</taxon>
    </lineage>
</organism>
<evidence type="ECO:0000313" key="5">
    <source>
        <dbReference type="Proteomes" id="UP000078595"/>
    </source>
</evidence>
<dbReference type="EMBL" id="CP144530">
    <property type="protein sequence ID" value="WWC58112.1"/>
    <property type="molecule type" value="Genomic_DNA"/>
</dbReference>
<reference evidence="3" key="1">
    <citation type="submission" date="2013-07" db="EMBL/GenBank/DDBJ databases">
        <title>The Genome Sequence of Cryptococcus dejecticola CBS10117.</title>
        <authorList>
            <consortium name="The Broad Institute Genome Sequencing Platform"/>
            <person name="Cuomo C."/>
            <person name="Litvintseva A."/>
            <person name="Chen Y."/>
            <person name="Heitman J."/>
            <person name="Sun S."/>
            <person name="Springer D."/>
            <person name="Dromer F."/>
            <person name="Young S.K."/>
            <person name="Zeng Q."/>
            <person name="Gargeya S."/>
            <person name="Fitzgerald M."/>
            <person name="Abouelleil A."/>
            <person name="Alvarado L."/>
            <person name="Berlin A.M."/>
            <person name="Chapman S.B."/>
            <person name="Dewar J."/>
            <person name="Goldberg J."/>
            <person name="Griggs A."/>
            <person name="Gujja S."/>
            <person name="Hansen M."/>
            <person name="Howarth C."/>
            <person name="Imamovic A."/>
            <person name="Larimer J."/>
            <person name="McCowan C."/>
            <person name="Murphy C."/>
            <person name="Pearson M."/>
            <person name="Priest M."/>
            <person name="Roberts A."/>
            <person name="Saif S."/>
            <person name="Shea T."/>
            <person name="Sykes S."/>
            <person name="Wortman J."/>
            <person name="Nusbaum C."/>
            <person name="Birren B."/>
        </authorList>
    </citation>
    <scope>NUCLEOTIDE SEQUENCE [LARGE SCALE GENOMIC DNA]</scope>
    <source>
        <strain evidence="3">CBS 10117</strain>
    </source>
</reference>
<dbReference type="AlphaFoldDB" id="A0A1A6AFM8"/>
<dbReference type="GeneID" id="28964349"/>
<feature type="compositionally biased region" description="Basic and acidic residues" evidence="2">
    <location>
        <begin position="330"/>
        <end position="340"/>
    </location>
</feature>
<feature type="region of interest" description="Disordered" evidence="2">
    <location>
        <begin position="23"/>
        <end position="47"/>
    </location>
</feature>
<evidence type="ECO:0000256" key="2">
    <source>
        <dbReference type="SAM" id="MobiDB-lite"/>
    </source>
</evidence>
<gene>
    <name evidence="3" type="ORF">I303_00650</name>
    <name evidence="4" type="ORF">I303_100647</name>
</gene>
<reference evidence="4" key="3">
    <citation type="submission" date="2024-02" db="EMBL/GenBank/DDBJ databases">
        <title>Comparative genomics of Cryptococcus and Kwoniella reveals pathogenesis evolution and contrasting modes of karyotype evolution via chromosome fusion or intercentromeric recombination.</title>
        <authorList>
            <person name="Coelho M.A."/>
            <person name="David-Palma M."/>
            <person name="Shea T."/>
            <person name="Bowers K."/>
            <person name="McGinley-Smith S."/>
            <person name="Mohammad A.W."/>
            <person name="Gnirke A."/>
            <person name="Yurkov A.M."/>
            <person name="Nowrousian M."/>
            <person name="Sun S."/>
            <person name="Cuomo C.A."/>
            <person name="Heitman J."/>
        </authorList>
    </citation>
    <scope>NUCLEOTIDE SEQUENCE</scope>
    <source>
        <strain evidence="4">CBS 10117</strain>
    </source>
</reference>
<keyword evidence="1" id="KW-0175">Coiled coil</keyword>
<evidence type="ECO:0000256" key="1">
    <source>
        <dbReference type="SAM" id="Coils"/>
    </source>
</evidence>
<feature type="region of interest" description="Disordered" evidence="2">
    <location>
        <begin position="328"/>
        <end position="357"/>
    </location>
</feature>
<feature type="compositionally biased region" description="Polar residues" evidence="2">
    <location>
        <begin position="425"/>
        <end position="439"/>
    </location>
</feature>
<feature type="region of interest" description="Disordered" evidence="2">
    <location>
        <begin position="425"/>
        <end position="497"/>
    </location>
</feature>
<name>A0A1A6AFM8_9TREE</name>
<dbReference type="Proteomes" id="UP000078595">
    <property type="component" value="Chromosome 1"/>
</dbReference>
<feature type="compositionally biased region" description="Low complexity" evidence="2">
    <location>
        <begin position="199"/>
        <end position="214"/>
    </location>
</feature>
<protein>
    <submittedName>
        <fullName evidence="3">Uncharacterized protein</fullName>
    </submittedName>
</protein>
<accession>A0A1A6AFM8</accession>
<proteinExistence type="predicted"/>